<sequence length="89" mass="10271">MKSFLWEAFLFLKDRITPMLRHPCQESPQSLKEVTLVSEPTELRQLEKFLEGVAADIDKHGSDCEHVHFSDFLAEQQEPELIVFNAKAV</sequence>
<dbReference type="EMBL" id="QPID01000002">
    <property type="protein sequence ID" value="RCU51669.1"/>
    <property type="molecule type" value="Genomic_DNA"/>
</dbReference>
<name>A0A368NQB4_9GAMM</name>
<dbReference type="AlphaFoldDB" id="A0A368NQB4"/>
<protein>
    <submittedName>
        <fullName evidence="1">Uncharacterized protein</fullName>
    </submittedName>
</protein>
<proteinExistence type="predicted"/>
<organism evidence="1 2">
    <name type="scientific">Corallincola holothuriorum</name>
    <dbReference type="NCBI Taxonomy" id="2282215"/>
    <lineage>
        <taxon>Bacteria</taxon>
        <taxon>Pseudomonadati</taxon>
        <taxon>Pseudomonadota</taxon>
        <taxon>Gammaproteobacteria</taxon>
        <taxon>Alteromonadales</taxon>
        <taxon>Psychromonadaceae</taxon>
        <taxon>Corallincola</taxon>
    </lineage>
</organism>
<evidence type="ECO:0000313" key="2">
    <source>
        <dbReference type="Proteomes" id="UP000252558"/>
    </source>
</evidence>
<reference evidence="1 2" key="1">
    <citation type="submission" date="2018-07" db="EMBL/GenBank/DDBJ databases">
        <title>Corallincola holothuriorum sp. nov., a new facultative anaerobe isolated from sea cucumber Apostichopus japonicus.</title>
        <authorList>
            <person name="Xia H."/>
        </authorList>
    </citation>
    <scope>NUCLEOTIDE SEQUENCE [LARGE SCALE GENOMIC DNA]</scope>
    <source>
        <strain evidence="1 2">C4</strain>
    </source>
</reference>
<dbReference type="Proteomes" id="UP000252558">
    <property type="component" value="Unassembled WGS sequence"/>
</dbReference>
<keyword evidence="2" id="KW-1185">Reference proteome</keyword>
<comment type="caution">
    <text evidence="1">The sequence shown here is derived from an EMBL/GenBank/DDBJ whole genome shotgun (WGS) entry which is preliminary data.</text>
</comment>
<gene>
    <name evidence="1" type="ORF">DU002_04140</name>
</gene>
<accession>A0A368NQB4</accession>
<evidence type="ECO:0000313" key="1">
    <source>
        <dbReference type="EMBL" id="RCU51669.1"/>
    </source>
</evidence>